<dbReference type="EMBL" id="MN740799">
    <property type="protein sequence ID" value="QHU12387.1"/>
    <property type="molecule type" value="Genomic_DNA"/>
</dbReference>
<sequence length="252" mass="26688">MAAPVSVQFAGTTDYATGLNKSLISSSIFNNEFYTYTVTRSRETGVKIGTFTLVSGATASTCPIGRVVHLTGRKLYANINPMNTFVVGSPLQTPKFLVSIYDPISFLNGFIDPTSTTFASYDQNLPNFFDLGTQGSGVLPPLGGKGGGTSTFKLADPFPSALLGSSNTLNVGDATMGQLKYNDQDGYITLLSSAIKSNSIILITLLLTNSSTTTTYRSYLSNQATGTVRINWIGNGTGSSGQGYLNYLILNA</sequence>
<accession>A0A6C0K6P8</accession>
<protein>
    <submittedName>
        <fullName evidence="1">Uncharacterized protein</fullName>
    </submittedName>
</protein>
<organism evidence="1">
    <name type="scientific">viral metagenome</name>
    <dbReference type="NCBI Taxonomy" id="1070528"/>
    <lineage>
        <taxon>unclassified sequences</taxon>
        <taxon>metagenomes</taxon>
        <taxon>organismal metagenomes</taxon>
    </lineage>
</organism>
<reference evidence="1" key="1">
    <citation type="journal article" date="2020" name="Nature">
        <title>Giant virus diversity and host interactions through global metagenomics.</title>
        <authorList>
            <person name="Schulz F."/>
            <person name="Roux S."/>
            <person name="Paez-Espino D."/>
            <person name="Jungbluth S."/>
            <person name="Walsh D.A."/>
            <person name="Denef V.J."/>
            <person name="McMahon K.D."/>
            <person name="Konstantinidis K.T."/>
            <person name="Eloe-Fadrosh E.A."/>
            <person name="Kyrpides N.C."/>
            <person name="Woyke T."/>
        </authorList>
    </citation>
    <scope>NUCLEOTIDE SEQUENCE</scope>
    <source>
        <strain evidence="1">GVMAG-S-1101171-110</strain>
    </source>
</reference>
<proteinExistence type="predicted"/>
<evidence type="ECO:0000313" key="1">
    <source>
        <dbReference type="EMBL" id="QHU12387.1"/>
    </source>
</evidence>
<dbReference type="AlphaFoldDB" id="A0A6C0K6P8"/>
<name>A0A6C0K6P8_9ZZZZ</name>